<dbReference type="AlphaFoldDB" id="N6Y8H7"/>
<proteinExistence type="predicted"/>
<dbReference type="EMBL" id="AMXD01000012">
    <property type="protein sequence ID" value="ENO87845.1"/>
    <property type="molecule type" value="Genomic_DNA"/>
</dbReference>
<reference evidence="1 2" key="1">
    <citation type="submission" date="2012-09" db="EMBL/GenBank/DDBJ databases">
        <title>Draft Genome Sequences of 6 Strains from Genus Thauera.</title>
        <authorList>
            <person name="Liu B."/>
            <person name="Shapleigh J.P."/>
            <person name="Frostegard A.H."/>
        </authorList>
    </citation>
    <scope>NUCLEOTIDE SEQUENCE [LARGE SCALE GENOMIC DNA]</scope>
    <source>
        <strain evidence="1 2">S2</strain>
    </source>
</reference>
<evidence type="ECO:0000313" key="2">
    <source>
        <dbReference type="Proteomes" id="UP000013042"/>
    </source>
</evidence>
<protein>
    <submittedName>
        <fullName evidence="1">Uncharacterized protein</fullName>
    </submittedName>
</protein>
<sequence length="171" mass="18864">MSARTPPISMLEQITRATRIVLPDDDETANFIDAIEAGFAGHQGGIPFEITVRTGKRGRPATVVNPEIERLNTRALPFDMDEWTTGINWAKVPGALAALDSTKARNKTERQLVLNGLERLTTSTHSGEYLEIIRTHSARTAAERIINHPSGEFSGFSFKRLRTHIASLKTG</sequence>
<name>N6Y8H7_THASP</name>
<dbReference type="Proteomes" id="UP000013042">
    <property type="component" value="Unassembled WGS sequence"/>
</dbReference>
<comment type="caution">
    <text evidence="1">The sequence shown here is derived from an EMBL/GenBank/DDBJ whole genome shotgun (WGS) entry which is preliminary data.</text>
</comment>
<accession>N6Y8H7</accession>
<organism evidence="1 2">
    <name type="scientific">Thauera aminoaromatica S2</name>
    <dbReference type="NCBI Taxonomy" id="1234381"/>
    <lineage>
        <taxon>Bacteria</taxon>
        <taxon>Pseudomonadati</taxon>
        <taxon>Pseudomonadota</taxon>
        <taxon>Betaproteobacteria</taxon>
        <taxon>Rhodocyclales</taxon>
        <taxon>Zoogloeaceae</taxon>
        <taxon>Thauera</taxon>
    </lineage>
</organism>
<evidence type="ECO:0000313" key="1">
    <source>
        <dbReference type="EMBL" id="ENO87845.1"/>
    </source>
</evidence>
<gene>
    <name evidence="1" type="ORF">C665_03766</name>
</gene>